<evidence type="ECO:0000313" key="2">
    <source>
        <dbReference type="EMBL" id="ESV64741.1"/>
    </source>
</evidence>
<feature type="domain" description="Cupin type-2" evidence="1">
    <location>
        <begin position="42"/>
        <end position="103"/>
    </location>
</feature>
<evidence type="ECO:0000259" key="1">
    <source>
        <dbReference type="Pfam" id="PF07883"/>
    </source>
</evidence>
<sequence>MMQKRSIDAVIRQLFERADNGHNAADTVVGGHERILRQTVIALREGAELGEHESPGEATIYVIQGSVRLVAGAEHWDGRAGDLIEIPDARHSLQALTDSAVLLTVAKRRG</sequence>
<name>A0A829MIS8_9MYCO</name>
<reference evidence="2 3" key="1">
    <citation type="journal article" date="2014" name="Emerg. Infect. Dis.">
        <title>High-level Relatedness among Mycobacterium abscessus subsp. massiliense Strains from Widely Separated Outbreaks.</title>
        <authorList>
            <person name="Tettelin H."/>
            <person name="Davidson R.M."/>
            <person name="Agrawal S."/>
            <person name="Aitken M.L."/>
            <person name="Shallom S."/>
            <person name="Hasan N.A."/>
            <person name="Strong M."/>
            <person name="Nogueira de Moura V.C."/>
            <person name="De Groote M.A."/>
            <person name="Duarte R.S."/>
            <person name="Hine E."/>
            <person name="Parankush S."/>
            <person name="Su Q."/>
            <person name="Daugherty S.C."/>
            <person name="Fraser C.M."/>
            <person name="Brown-Elliott B.A."/>
            <person name="Wallace R.J.Jr."/>
            <person name="Holland S.M."/>
            <person name="Sampaio E.P."/>
            <person name="Olivier K.N."/>
            <person name="Jackson M."/>
            <person name="Zelazny A.M."/>
        </authorList>
    </citation>
    <scope>NUCLEOTIDE SEQUENCE [LARGE SCALE GENOMIC DNA]</scope>
    <source>
        <strain evidence="2 3">MAB_091912_2446</strain>
    </source>
</reference>
<evidence type="ECO:0000313" key="3">
    <source>
        <dbReference type="Proteomes" id="UP000018502"/>
    </source>
</evidence>
<protein>
    <submittedName>
        <fullName evidence="2">Cupin domain protein</fullName>
    </submittedName>
</protein>
<dbReference type="CDD" id="cd02230">
    <property type="entry name" value="cupin_HP0902-like"/>
    <property type="match status" value="1"/>
</dbReference>
<dbReference type="EMBL" id="AYTF01000001">
    <property type="protein sequence ID" value="ESV64741.1"/>
    <property type="molecule type" value="Genomic_DNA"/>
</dbReference>
<proteinExistence type="predicted"/>
<dbReference type="InterPro" id="IPR013096">
    <property type="entry name" value="Cupin_2"/>
</dbReference>
<organism evidence="2 3">
    <name type="scientific">Mycobacteroides abscessus MAB_091912_2446</name>
    <dbReference type="NCBI Taxonomy" id="1335414"/>
    <lineage>
        <taxon>Bacteria</taxon>
        <taxon>Bacillati</taxon>
        <taxon>Actinomycetota</taxon>
        <taxon>Actinomycetes</taxon>
        <taxon>Mycobacteriales</taxon>
        <taxon>Mycobacteriaceae</taxon>
        <taxon>Mycobacteroides</taxon>
        <taxon>Mycobacteroides abscessus</taxon>
    </lineage>
</organism>
<dbReference type="AlphaFoldDB" id="A0A829MIS8"/>
<gene>
    <name evidence="2" type="ORF">L833_2128</name>
</gene>
<dbReference type="Gene3D" id="2.60.120.10">
    <property type="entry name" value="Jelly Rolls"/>
    <property type="match status" value="1"/>
</dbReference>
<dbReference type="InterPro" id="IPR011051">
    <property type="entry name" value="RmlC_Cupin_sf"/>
</dbReference>
<dbReference type="PANTHER" id="PTHR37694">
    <property type="entry name" value="SLR8022 PROTEIN"/>
    <property type="match status" value="1"/>
</dbReference>
<dbReference type="PANTHER" id="PTHR37694:SF1">
    <property type="entry name" value="SLR8022 PROTEIN"/>
    <property type="match status" value="1"/>
</dbReference>
<accession>A0A829MIS8</accession>
<comment type="caution">
    <text evidence="2">The sequence shown here is derived from an EMBL/GenBank/DDBJ whole genome shotgun (WGS) entry which is preliminary data.</text>
</comment>
<dbReference type="Proteomes" id="UP000018502">
    <property type="component" value="Unassembled WGS sequence"/>
</dbReference>
<dbReference type="InterPro" id="IPR014710">
    <property type="entry name" value="RmlC-like_jellyroll"/>
</dbReference>
<dbReference type="Pfam" id="PF07883">
    <property type="entry name" value="Cupin_2"/>
    <property type="match status" value="1"/>
</dbReference>
<dbReference type="SUPFAM" id="SSF51182">
    <property type="entry name" value="RmlC-like cupins"/>
    <property type="match status" value="1"/>
</dbReference>